<evidence type="ECO:0000256" key="6">
    <source>
        <dbReference type="ARBA" id="ARBA00023136"/>
    </source>
</evidence>
<protein>
    <submittedName>
        <fullName evidence="13">G-protein coupled receptor 35-like</fullName>
    </submittedName>
</protein>
<dbReference type="Pfam" id="PF00001">
    <property type="entry name" value="7tm_1"/>
    <property type="match status" value="1"/>
</dbReference>
<feature type="transmembrane region" description="Helical" evidence="11">
    <location>
        <begin position="132"/>
        <end position="155"/>
    </location>
</feature>
<dbReference type="InterPro" id="IPR044734">
    <property type="entry name" value="GPR35_7tmA"/>
</dbReference>
<dbReference type="Gene3D" id="1.20.1070.10">
    <property type="entry name" value="Rhodopsin 7-helix transmembrane proteins"/>
    <property type="match status" value="1"/>
</dbReference>
<feature type="transmembrane region" description="Helical" evidence="11">
    <location>
        <begin position="283"/>
        <end position="304"/>
    </location>
</feature>
<reference evidence="13" key="1">
    <citation type="submission" date="2025-08" db="UniProtKB">
        <authorList>
            <consortium name="Ensembl"/>
        </authorList>
    </citation>
    <scope>IDENTIFICATION</scope>
</reference>
<evidence type="ECO:0000313" key="13">
    <source>
        <dbReference type="Ensembl" id="ENSPTEP00000008226.1"/>
    </source>
</evidence>
<reference evidence="13" key="2">
    <citation type="submission" date="2025-09" db="UniProtKB">
        <authorList>
            <consortium name="Ensembl"/>
        </authorList>
    </citation>
    <scope>IDENTIFICATION</scope>
</reference>
<evidence type="ECO:0000256" key="11">
    <source>
        <dbReference type="SAM" id="Phobius"/>
    </source>
</evidence>
<dbReference type="KEGG" id="pteh:113224731"/>
<evidence type="ECO:0000256" key="9">
    <source>
        <dbReference type="ARBA" id="ARBA00023224"/>
    </source>
</evidence>
<evidence type="ECO:0000259" key="12">
    <source>
        <dbReference type="PROSITE" id="PS50262"/>
    </source>
</evidence>
<feature type="transmembrane region" description="Helical" evidence="11">
    <location>
        <begin position="167"/>
        <end position="190"/>
    </location>
</feature>
<dbReference type="InterPro" id="IPR000276">
    <property type="entry name" value="GPCR_Rhodpsn"/>
</dbReference>
<name>A0A8C9GR30_9PRIM</name>
<keyword evidence="8" id="KW-0325">Glycoprotein</keyword>
<feature type="transmembrane region" description="Helical" evidence="11">
    <location>
        <begin position="324"/>
        <end position="344"/>
    </location>
</feature>
<dbReference type="GeneID" id="113224731"/>
<keyword evidence="2" id="KW-1003">Cell membrane</keyword>
<feature type="transmembrane region" description="Helical" evidence="11">
    <location>
        <begin position="202"/>
        <end position="221"/>
    </location>
</feature>
<dbReference type="GO" id="GO:0007200">
    <property type="term" value="P:phospholipase C-activating G protein-coupled receptor signaling pathway"/>
    <property type="evidence" value="ECO:0007669"/>
    <property type="project" value="TreeGrafter"/>
</dbReference>
<dbReference type="GO" id="GO:0035025">
    <property type="term" value="P:positive regulation of Rho protein signal transduction"/>
    <property type="evidence" value="ECO:0007669"/>
    <property type="project" value="TreeGrafter"/>
</dbReference>
<evidence type="ECO:0000256" key="1">
    <source>
        <dbReference type="ARBA" id="ARBA00004651"/>
    </source>
</evidence>
<gene>
    <name evidence="13" type="primary">LOC113224731</name>
</gene>
<evidence type="ECO:0000256" key="5">
    <source>
        <dbReference type="ARBA" id="ARBA00023040"/>
    </source>
</evidence>
<keyword evidence="6 11" id="KW-0472">Membrane</keyword>
<dbReference type="Ensembl" id="ENSPTET00000012567.1">
    <property type="protein sequence ID" value="ENSPTEP00000008226.1"/>
    <property type="gene ID" value="ENSPTEG00000009379.1"/>
</dbReference>
<feature type="transmembrane region" description="Helical" evidence="11">
    <location>
        <begin position="242"/>
        <end position="263"/>
    </location>
</feature>
<evidence type="ECO:0000256" key="2">
    <source>
        <dbReference type="ARBA" id="ARBA00022475"/>
    </source>
</evidence>
<dbReference type="PROSITE" id="PS00237">
    <property type="entry name" value="G_PROTEIN_RECEP_F1_1"/>
    <property type="match status" value="1"/>
</dbReference>
<evidence type="ECO:0000256" key="8">
    <source>
        <dbReference type="ARBA" id="ARBA00023180"/>
    </source>
</evidence>
<accession>A0A8C9GR30</accession>
<keyword evidence="14" id="KW-1185">Reference proteome</keyword>
<keyword evidence="5 10" id="KW-0297">G-protein coupled receptor</keyword>
<comment type="similarity">
    <text evidence="10">Belongs to the G-protein coupled receptor 1 family.</text>
</comment>
<dbReference type="FunFam" id="1.20.1070.10:FF:000142">
    <property type="entry name" value="G protein-coupled receptor 55"/>
    <property type="match status" value="1"/>
</dbReference>
<dbReference type="PROSITE" id="PS50262">
    <property type="entry name" value="G_PROTEIN_RECEP_F1_2"/>
    <property type="match status" value="1"/>
</dbReference>
<proteinExistence type="inferred from homology"/>
<dbReference type="RefSeq" id="XP_026309637.1">
    <property type="nucleotide sequence ID" value="XM_026453852.2"/>
</dbReference>
<dbReference type="PANTHER" id="PTHR24232:SF54">
    <property type="entry name" value="G-PROTEIN COUPLED RECEPTOR 35"/>
    <property type="match status" value="1"/>
</dbReference>
<keyword evidence="7 10" id="KW-0675">Receptor</keyword>
<dbReference type="Proteomes" id="UP000694416">
    <property type="component" value="Unplaced"/>
</dbReference>
<keyword evidence="9 10" id="KW-0807">Transducer</keyword>
<sequence length="418" mass="45459">MPVYGQVSLLDCSVQNQRALFCFCVQKPRLTLSSGGEAGPPTRAAGSYPHSLLGRKWKGPIPMVPSSGSSLRLMVLVSVEEDQACGSEAGGSYGPQPGRIPVRGWGSRTMNGTYNTCGSGDITWPPTIKLGFYAYLGILLVLGLLLNSLALWVFCCRMQQWTETRIYMTNLAVADLCLLCALPFVLYSLQDTSDTPLCQLSQGIYLTNRYMSISLVTAIAVDRYMAVRHPLRARGLRSPRQAAAVCAVLWVLVVSSLVAYWFLGMQEGGFCFGSTRHNFNSVAFPLLGFYLPLAVVVFCSLKVVTALAQRPPTDVGQAEASHRAACMVWANLVVFVVCFLPLHVGLTVRLAVGWNACALQEMLRRTLFITSKLSDANCCLDAICYYYMAKEFQEASALAVAPSAKAHKSQASLCVTLA</sequence>
<dbReference type="InterPro" id="IPR017452">
    <property type="entry name" value="GPCR_Rhodpsn_7TM"/>
</dbReference>
<keyword evidence="4 11" id="KW-1133">Transmembrane helix</keyword>
<comment type="subcellular location">
    <subcellularLocation>
        <location evidence="1">Cell membrane</location>
        <topology evidence="1">Multi-pass membrane protein</topology>
    </subcellularLocation>
</comment>
<dbReference type="SUPFAM" id="SSF81321">
    <property type="entry name" value="Family A G protein-coupled receptor-like"/>
    <property type="match status" value="1"/>
</dbReference>
<evidence type="ECO:0000256" key="4">
    <source>
        <dbReference type="ARBA" id="ARBA00022989"/>
    </source>
</evidence>
<dbReference type="AlphaFoldDB" id="A0A8C9GR30"/>
<dbReference type="PANTHER" id="PTHR24232">
    <property type="entry name" value="G-PROTEIN COUPLED RECEPTOR"/>
    <property type="match status" value="1"/>
</dbReference>
<dbReference type="CDD" id="cd15164">
    <property type="entry name" value="7tmA_GPR35-like"/>
    <property type="match status" value="1"/>
</dbReference>
<dbReference type="PRINTS" id="PR00237">
    <property type="entry name" value="GPCRRHODOPSN"/>
</dbReference>
<evidence type="ECO:0000256" key="3">
    <source>
        <dbReference type="ARBA" id="ARBA00022692"/>
    </source>
</evidence>
<organism evidence="13 14">
    <name type="scientific">Piliocolobus tephrosceles</name>
    <name type="common">Ugandan red Colobus</name>
    <dbReference type="NCBI Taxonomy" id="591936"/>
    <lineage>
        <taxon>Eukaryota</taxon>
        <taxon>Metazoa</taxon>
        <taxon>Chordata</taxon>
        <taxon>Craniata</taxon>
        <taxon>Vertebrata</taxon>
        <taxon>Euteleostomi</taxon>
        <taxon>Mammalia</taxon>
        <taxon>Eutheria</taxon>
        <taxon>Euarchontoglires</taxon>
        <taxon>Primates</taxon>
        <taxon>Haplorrhini</taxon>
        <taxon>Catarrhini</taxon>
        <taxon>Cercopithecidae</taxon>
        <taxon>Colobinae</taxon>
        <taxon>Piliocolobus</taxon>
    </lineage>
</organism>
<keyword evidence="3 10" id="KW-0812">Transmembrane</keyword>
<feature type="domain" description="G-protein coupled receptors family 1 profile" evidence="12">
    <location>
        <begin position="146"/>
        <end position="385"/>
    </location>
</feature>
<dbReference type="GO" id="GO:0004950">
    <property type="term" value="F:chemokine receptor activity"/>
    <property type="evidence" value="ECO:0007669"/>
    <property type="project" value="InterPro"/>
</dbReference>
<evidence type="ECO:0000313" key="14">
    <source>
        <dbReference type="Proteomes" id="UP000694416"/>
    </source>
</evidence>
<evidence type="ECO:0000256" key="10">
    <source>
        <dbReference type="RuleBase" id="RU000688"/>
    </source>
</evidence>
<dbReference type="GO" id="GO:0005886">
    <property type="term" value="C:plasma membrane"/>
    <property type="evidence" value="ECO:0007669"/>
    <property type="project" value="UniProtKB-SubCell"/>
</dbReference>
<evidence type="ECO:0000256" key="7">
    <source>
        <dbReference type="ARBA" id="ARBA00023170"/>
    </source>
</evidence>